<dbReference type="SUPFAM" id="SSF55961">
    <property type="entry name" value="Bet v1-like"/>
    <property type="match status" value="1"/>
</dbReference>
<dbReference type="Gene3D" id="3.30.530.20">
    <property type="match status" value="1"/>
</dbReference>
<keyword evidence="3" id="KW-1185">Reference proteome</keyword>
<evidence type="ECO:0000259" key="1">
    <source>
        <dbReference type="PROSITE" id="PS50848"/>
    </source>
</evidence>
<dbReference type="InParanoid" id="A0A251TV90"/>
<dbReference type="AlphaFoldDB" id="A0A251TV90"/>
<dbReference type="STRING" id="4232.A0A251TV90"/>
<dbReference type="EMBL" id="CM007898">
    <property type="protein sequence ID" value="OTG14492.1"/>
    <property type="molecule type" value="Genomic_DNA"/>
</dbReference>
<dbReference type="PANTHER" id="PTHR45950:SF10">
    <property type="entry name" value="HOMEOBOX-LEUCINE ZIPPER PROTEIN REVOLUTA"/>
    <property type="match status" value="1"/>
</dbReference>
<proteinExistence type="predicted"/>
<reference evidence="3" key="1">
    <citation type="journal article" date="2017" name="Nature">
        <title>The sunflower genome provides insights into oil metabolism, flowering and Asterid evolution.</title>
        <authorList>
            <person name="Badouin H."/>
            <person name="Gouzy J."/>
            <person name="Grassa C.J."/>
            <person name="Murat F."/>
            <person name="Staton S.E."/>
            <person name="Cottret L."/>
            <person name="Lelandais-Briere C."/>
            <person name="Owens G.L."/>
            <person name="Carrere S."/>
            <person name="Mayjonade B."/>
            <person name="Legrand L."/>
            <person name="Gill N."/>
            <person name="Kane N.C."/>
            <person name="Bowers J.E."/>
            <person name="Hubner S."/>
            <person name="Bellec A."/>
            <person name="Berard A."/>
            <person name="Berges H."/>
            <person name="Blanchet N."/>
            <person name="Boniface M.C."/>
            <person name="Brunel D."/>
            <person name="Catrice O."/>
            <person name="Chaidir N."/>
            <person name="Claudel C."/>
            <person name="Donnadieu C."/>
            <person name="Faraut T."/>
            <person name="Fievet G."/>
            <person name="Helmstetter N."/>
            <person name="King M."/>
            <person name="Knapp S.J."/>
            <person name="Lai Z."/>
            <person name="Le Paslier M.C."/>
            <person name="Lippi Y."/>
            <person name="Lorenzon L."/>
            <person name="Mandel J.R."/>
            <person name="Marage G."/>
            <person name="Marchand G."/>
            <person name="Marquand E."/>
            <person name="Bret-Mestries E."/>
            <person name="Morien E."/>
            <person name="Nambeesan S."/>
            <person name="Nguyen T."/>
            <person name="Pegot-Espagnet P."/>
            <person name="Pouilly N."/>
            <person name="Raftis F."/>
            <person name="Sallet E."/>
            <person name="Schiex T."/>
            <person name="Thomas J."/>
            <person name="Vandecasteele C."/>
            <person name="Vares D."/>
            <person name="Vear F."/>
            <person name="Vautrin S."/>
            <person name="Crespi M."/>
            <person name="Mangin B."/>
            <person name="Burke J.M."/>
            <person name="Salse J."/>
            <person name="Munos S."/>
            <person name="Vincourt P."/>
            <person name="Rieseberg L.H."/>
            <person name="Langlade N.B."/>
        </authorList>
    </citation>
    <scope>NUCLEOTIDE SEQUENCE [LARGE SCALE GENOMIC DNA]</scope>
    <source>
        <strain evidence="3">cv. SF193</strain>
    </source>
</reference>
<protein>
    <submittedName>
        <fullName evidence="2">Putative START domain, START-like domain protein</fullName>
    </submittedName>
</protein>
<dbReference type="OMA" id="ICERSMS"/>
<feature type="domain" description="START" evidence="1">
    <location>
        <begin position="62"/>
        <end position="271"/>
    </location>
</feature>
<dbReference type="InterPro" id="IPR002913">
    <property type="entry name" value="START_lipid-bd_dom"/>
</dbReference>
<organism evidence="2 3">
    <name type="scientific">Helianthus annuus</name>
    <name type="common">Common sunflower</name>
    <dbReference type="NCBI Taxonomy" id="4232"/>
    <lineage>
        <taxon>Eukaryota</taxon>
        <taxon>Viridiplantae</taxon>
        <taxon>Streptophyta</taxon>
        <taxon>Embryophyta</taxon>
        <taxon>Tracheophyta</taxon>
        <taxon>Spermatophyta</taxon>
        <taxon>Magnoliopsida</taxon>
        <taxon>eudicotyledons</taxon>
        <taxon>Gunneridae</taxon>
        <taxon>Pentapetalae</taxon>
        <taxon>asterids</taxon>
        <taxon>campanulids</taxon>
        <taxon>Asterales</taxon>
        <taxon>Asteraceae</taxon>
        <taxon>Asteroideae</taxon>
        <taxon>Heliantheae alliance</taxon>
        <taxon>Heliantheae</taxon>
        <taxon>Helianthus</taxon>
    </lineage>
</organism>
<sequence length="286" mass="31579">MVNRKLSAMNKLLMEENDRLQKHVSQLLYENGYMRQQLHTTSAVTDTSCESAFTTPQHSLRDANNPARLLSIAEETLTEFLSKATGTAVDWVQMPRMKPSPDSVGIFAISQSCSGVAARAYVLVSLEPTKIVEILKDRTSWFRDCRNLEVYAPTTLAPTRDFWTLRYTTSLENGRHVVCERSLLGSGGGSNAATAAQFVRGEMLPSGYLIRPCDGGGSVIHIVDHLNFKPWSAPEVIGPLYESSKVVAQKMAIAALRYIRQLAQESSGEVVYGLGRQPAILRTLSQ</sequence>
<dbReference type="PROSITE" id="PS50848">
    <property type="entry name" value="START"/>
    <property type="match status" value="1"/>
</dbReference>
<dbReference type="GO" id="GO:0003700">
    <property type="term" value="F:DNA-binding transcription factor activity"/>
    <property type="evidence" value="ECO:0007669"/>
    <property type="project" value="InterPro"/>
</dbReference>
<dbReference type="Proteomes" id="UP000215914">
    <property type="component" value="Chromosome 9"/>
</dbReference>
<dbReference type="Pfam" id="PF01852">
    <property type="entry name" value="START"/>
    <property type="match status" value="1"/>
</dbReference>
<dbReference type="SMART" id="SM00234">
    <property type="entry name" value="START"/>
    <property type="match status" value="1"/>
</dbReference>
<evidence type="ECO:0000313" key="3">
    <source>
        <dbReference type="Proteomes" id="UP000215914"/>
    </source>
</evidence>
<accession>A0A251TV90</accession>
<dbReference type="PANTHER" id="PTHR45950">
    <property type="entry name" value="HOMEOBOX-LEUCINE ZIPPER PROTEIN ATHB-14"/>
    <property type="match status" value="1"/>
</dbReference>
<evidence type="ECO:0000313" key="2">
    <source>
        <dbReference type="EMBL" id="OTG14492.1"/>
    </source>
</evidence>
<gene>
    <name evidence="2" type="ORF">HannXRQ_Chr09g0250021</name>
</gene>
<dbReference type="InterPro" id="IPR044830">
    <property type="entry name" value="HD-Zip_III"/>
</dbReference>
<dbReference type="InterPro" id="IPR023393">
    <property type="entry name" value="START-like_dom_sf"/>
</dbReference>
<name>A0A251TV90_HELAN</name>
<dbReference type="GO" id="GO:0008289">
    <property type="term" value="F:lipid binding"/>
    <property type="evidence" value="ECO:0007669"/>
    <property type="project" value="InterPro"/>
</dbReference>